<dbReference type="Proteomes" id="UP000002258">
    <property type="component" value="Chromosome 1"/>
</dbReference>
<dbReference type="InParanoid" id="A3GGL6"/>
<dbReference type="GO" id="GO:0005777">
    <property type="term" value="C:peroxisome"/>
    <property type="evidence" value="ECO:0007669"/>
    <property type="project" value="TreeGrafter"/>
</dbReference>
<dbReference type="InterPro" id="IPR016005">
    <property type="entry name" value="Erg8"/>
</dbReference>
<evidence type="ECO:0000256" key="13">
    <source>
        <dbReference type="PIRNR" id="PIRNR017288"/>
    </source>
</evidence>
<dbReference type="GO" id="GO:0005524">
    <property type="term" value="F:ATP binding"/>
    <property type="evidence" value="ECO:0007669"/>
    <property type="project" value="UniProtKB-UniRule"/>
</dbReference>
<dbReference type="InterPro" id="IPR006204">
    <property type="entry name" value="GHMP_kinase_N_dom"/>
</dbReference>
<evidence type="ECO:0000256" key="7">
    <source>
        <dbReference type="ARBA" id="ARBA00022777"/>
    </source>
</evidence>
<keyword evidence="8" id="KW-0067">ATP-binding</keyword>
<evidence type="ECO:0000256" key="8">
    <source>
        <dbReference type="ARBA" id="ARBA00022840"/>
    </source>
</evidence>
<dbReference type="InterPro" id="IPR035102">
    <property type="entry name" value="Phosphomevalonate_kinase"/>
</dbReference>
<keyword evidence="16" id="KW-1185">Reference proteome</keyword>
<feature type="domain" description="GHMP kinase N-terminal" evidence="14">
    <location>
        <begin position="152"/>
        <end position="213"/>
    </location>
</feature>
<dbReference type="OMA" id="LVIHRTM"/>
<keyword evidence="5 13" id="KW-0808">Transferase</keyword>
<dbReference type="SUPFAM" id="SSF54211">
    <property type="entry name" value="Ribosomal protein S5 domain 2-like"/>
    <property type="match status" value="1"/>
</dbReference>
<dbReference type="Gene3D" id="3.30.70.890">
    <property type="entry name" value="GHMP kinase, C-terminal domain"/>
    <property type="match status" value="1"/>
</dbReference>
<evidence type="ECO:0000256" key="6">
    <source>
        <dbReference type="ARBA" id="ARBA00022741"/>
    </source>
</evidence>
<dbReference type="Pfam" id="PF00288">
    <property type="entry name" value="GHMP_kinases_N"/>
    <property type="match status" value="1"/>
</dbReference>
<dbReference type="InterPro" id="IPR014721">
    <property type="entry name" value="Ribsml_uS5_D2-typ_fold_subgr"/>
</dbReference>
<dbReference type="FunCoup" id="A3GGL6">
    <property type="interactions" value="130"/>
</dbReference>
<dbReference type="eggNOG" id="KOG4519">
    <property type="taxonomic scope" value="Eukaryota"/>
</dbReference>
<evidence type="ECO:0000256" key="9">
    <source>
        <dbReference type="ARBA" id="ARBA00022955"/>
    </source>
</evidence>
<evidence type="ECO:0000256" key="3">
    <source>
        <dbReference type="ARBA" id="ARBA00012958"/>
    </source>
</evidence>
<dbReference type="InterPro" id="IPR020568">
    <property type="entry name" value="Ribosomal_Su5_D2-typ_SF"/>
</dbReference>
<dbReference type="STRING" id="322104.A3GGL6"/>
<dbReference type="InterPro" id="IPR036554">
    <property type="entry name" value="GHMP_kinase_C_sf"/>
</dbReference>
<dbReference type="RefSeq" id="XP_001387567.2">
    <property type="nucleotide sequence ID" value="XM_001387530.1"/>
</dbReference>
<comment type="pathway">
    <text evidence="1 13">Isoprenoid biosynthesis; isopentenyl diphosphate biosynthesis via mevalonate pathway; isopentenyl diphosphate from (R)-mevalonate: step 2/3.</text>
</comment>
<evidence type="ECO:0000313" key="15">
    <source>
        <dbReference type="EMBL" id="EAZ63544.2"/>
    </source>
</evidence>
<keyword evidence="7 13" id="KW-0418">Kinase</keyword>
<evidence type="ECO:0000256" key="10">
    <source>
        <dbReference type="ARBA" id="ARBA00023098"/>
    </source>
</evidence>
<protein>
    <recommendedName>
        <fullName evidence="3 13">Phosphomevalonate kinase</fullName>
        <ecNumber evidence="3 13">2.7.4.2</ecNumber>
    </recommendedName>
</protein>
<accession>A3GGL6</accession>
<gene>
    <name evidence="15" type="primary">ERG8</name>
    <name evidence="15" type="ORF">PICST_52257</name>
</gene>
<dbReference type="PANTHER" id="PTHR31814">
    <property type="match status" value="1"/>
</dbReference>
<dbReference type="GO" id="GO:0006696">
    <property type="term" value="P:ergosterol biosynthetic process"/>
    <property type="evidence" value="ECO:0007669"/>
    <property type="project" value="EnsemblFungi"/>
</dbReference>
<dbReference type="UniPathway" id="UPA00057">
    <property type="reaction ID" value="UER00099"/>
</dbReference>
<reference evidence="15 16" key="1">
    <citation type="journal article" date="2007" name="Nat. Biotechnol.">
        <title>Genome sequence of the lignocellulose-bioconverting and xylose-fermenting yeast Pichia stipitis.</title>
        <authorList>
            <person name="Jeffries T.W."/>
            <person name="Grigoriev I.V."/>
            <person name="Grimwood J."/>
            <person name="Laplaza J.M."/>
            <person name="Aerts A."/>
            <person name="Salamov A."/>
            <person name="Schmutz J."/>
            <person name="Lindquist E."/>
            <person name="Dehal P."/>
            <person name="Shapiro H."/>
            <person name="Jin Y.S."/>
            <person name="Passoth V."/>
            <person name="Richardson P.M."/>
        </authorList>
    </citation>
    <scope>NUCLEOTIDE SEQUENCE [LARGE SCALE GENOMIC DNA]</scope>
    <source>
        <strain evidence="16">ATCC 58785 / CBS 6054 / NBRC 10063 / NRRL Y-11545</strain>
    </source>
</reference>
<dbReference type="EC" id="2.7.4.2" evidence="3 13"/>
<comment type="catalytic activity">
    <reaction evidence="12">
        <text>(R)-5-phosphomevalonate + ATP = (R)-5-diphosphomevalonate + ADP</text>
        <dbReference type="Rhea" id="RHEA:16341"/>
        <dbReference type="ChEBI" id="CHEBI:30616"/>
        <dbReference type="ChEBI" id="CHEBI:57557"/>
        <dbReference type="ChEBI" id="CHEBI:58146"/>
        <dbReference type="ChEBI" id="CHEBI:456216"/>
        <dbReference type="EC" id="2.7.4.2"/>
    </reaction>
    <physiologicalReaction direction="left-to-right" evidence="12">
        <dbReference type="Rhea" id="RHEA:16342"/>
    </physiologicalReaction>
</comment>
<dbReference type="GO" id="GO:0031388">
    <property type="term" value="P:organic acid phosphorylation"/>
    <property type="evidence" value="ECO:0007669"/>
    <property type="project" value="EnsemblFungi"/>
</dbReference>
<keyword evidence="4 13" id="KW-0444">Lipid biosynthesis</keyword>
<dbReference type="AlphaFoldDB" id="A3GGL6"/>
<proteinExistence type="inferred from homology"/>
<keyword evidence="10 13" id="KW-0443">Lipid metabolism</keyword>
<dbReference type="GO" id="GO:0019287">
    <property type="term" value="P:isopentenyl diphosphate biosynthetic process, mevalonate pathway"/>
    <property type="evidence" value="ECO:0007669"/>
    <property type="project" value="UniProtKB-UniRule"/>
</dbReference>
<evidence type="ECO:0000256" key="1">
    <source>
        <dbReference type="ARBA" id="ARBA00005017"/>
    </source>
</evidence>
<dbReference type="OrthoDB" id="10262935at2759"/>
<evidence type="ECO:0000256" key="12">
    <source>
        <dbReference type="ARBA" id="ARBA00029326"/>
    </source>
</evidence>
<evidence type="ECO:0000256" key="2">
    <source>
        <dbReference type="ARBA" id="ARBA00006495"/>
    </source>
</evidence>
<evidence type="ECO:0000259" key="14">
    <source>
        <dbReference type="Pfam" id="PF00288"/>
    </source>
</evidence>
<name>A3GGL6_PICST</name>
<evidence type="ECO:0000256" key="5">
    <source>
        <dbReference type="ARBA" id="ARBA00022679"/>
    </source>
</evidence>
<dbReference type="PIRSF" id="PIRSF017288">
    <property type="entry name" value="PMK_GHMP_euk"/>
    <property type="match status" value="1"/>
</dbReference>
<evidence type="ECO:0000313" key="16">
    <source>
        <dbReference type="Proteomes" id="UP000002258"/>
    </source>
</evidence>
<organism evidence="15 16">
    <name type="scientific">Scheffersomyces stipitis (strain ATCC 58785 / CBS 6054 / NBRC 10063 / NRRL Y-11545)</name>
    <name type="common">Yeast</name>
    <name type="synonym">Pichia stipitis</name>
    <dbReference type="NCBI Taxonomy" id="322104"/>
    <lineage>
        <taxon>Eukaryota</taxon>
        <taxon>Fungi</taxon>
        <taxon>Dikarya</taxon>
        <taxon>Ascomycota</taxon>
        <taxon>Saccharomycotina</taxon>
        <taxon>Pichiomycetes</taxon>
        <taxon>Debaryomycetaceae</taxon>
        <taxon>Scheffersomyces</taxon>
    </lineage>
</organism>
<dbReference type="HOGENOM" id="CLU_022059_1_0_1"/>
<dbReference type="GO" id="GO:0010142">
    <property type="term" value="P:farnesyl diphosphate biosynthetic process, mevalonate pathway"/>
    <property type="evidence" value="ECO:0007669"/>
    <property type="project" value="EnsemblFungi"/>
</dbReference>
<dbReference type="EMBL" id="AAVQ01000001">
    <property type="protein sequence ID" value="EAZ63544.2"/>
    <property type="molecule type" value="Genomic_DNA"/>
</dbReference>
<dbReference type="GO" id="GO:0004631">
    <property type="term" value="F:phosphomevalonate kinase activity"/>
    <property type="evidence" value="ECO:0007669"/>
    <property type="project" value="UniProtKB-UniRule"/>
</dbReference>
<keyword evidence="6" id="KW-0547">Nucleotide-binding</keyword>
<evidence type="ECO:0000256" key="4">
    <source>
        <dbReference type="ARBA" id="ARBA00022516"/>
    </source>
</evidence>
<evidence type="ECO:0000256" key="11">
    <source>
        <dbReference type="ARBA" id="ARBA00023221"/>
    </source>
</evidence>
<keyword evidence="11 13" id="KW-0753">Steroid metabolism</keyword>
<keyword evidence="9 13" id="KW-0752">Steroid biosynthesis</keyword>
<sequence>MSSRKAYSAPGKALLAGGYLVLDPAYNSYVTALSARMHVVIEVQENESDTEKDASLVKVVSPQFEGGEWEFRFNKKEGAQQIVESNGKNNPFLQATVSTVIAYINPTEKFNLHLTIFSDPGYHSQENTRPKYSINGKRKFLYHAGAINEVAKTGLGSSAGLVVVVTTALLNYFKPAEDGNLNYNTIHNVAQISHCYAQKKIGSGFDVAAAVYGSIIYRRFQPSLIENLLQHPVFTDPRNADLQQDYALKLQQTVDSNWDFNHAPCTLPAHIRLLMGDIQGGSETPKLVSKILKWKKDKPEESEPLYRDLNNANESLIHSLAELHQFYTSDMSTYLKGIAYLSENCKFFHLTEAIKNIRSNLRKLTELSGAAVEPKEQTKLLDDCNSLHGSLGGVVPGAGGYDAISLLVVDDSASQLCTGSRELEAFKQVTWLTLQEEQRGTIAENYKDYLGL</sequence>
<dbReference type="Gene3D" id="3.30.230.10">
    <property type="match status" value="1"/>
</dbReference>
<comment type="similarity">
    <text evidence="2 13">Belongs to the GHMP kinase family. Mevalonate kinase subfamily.</text>
</comment>
<dbReference type="PANTHER" id="PTHR31814:SF2">
    <property type="entry name" value="PHOSPHOMEVALONATE KINASE"/>
    <property type="match status" value="1"/>
</dbReference>
<dbReference type="KEGG" id="pic:PICST_52257"/>
<dbReference type="GeneID" id="4851415"/>
<comment type="caution">
    <text evidence="15">The sequence shown here is derived from an EMBL/GenBank/DDBJ whole genome shotgun (WGS) entry which is preliminary data.</text>
</comment>